<sequence length="73" mass="8748">MNNDYQQKVKSLAMLREKQPKMSLAELYAQMILDECLINRRIDQLRKLIDQSLDQGDKELFIKLSKEYKNLCR</sequence>
<dbReference type="EMBL" id="JBHTCO010000005">
    <property type="protein sequence ID" value="MFC7392797.1"/>
    <property type="molecule type" value="Genomic_DNA"/>
</dbReference>
<dbReference type="Pfam" id="PF08858">
    <property type="entry name" value="IDEAL"/>
    <property type="match status" value="1"/>
</dbReference>
<feature type="domain" description="IDEAL" evidence="1">
    <location>
        <begin position="32"/>
        <end position="68"/>
    </location>
</feature>
<evidence type="ECO:0000259" key="1">
    <source>
        <dbReference type="SMART" id="SM00914"/>
    </source>
</evidence>
<evidence type="ECO:0000313" key="3">
    <source>
        <dbReference type="Proteomes" id="UP001596505"/>
    </source>
</evidence>
<protein>
    <submittedName>
        <fullName evidence="2">IDEAL domain-containing protein</fullName>
    </submittedName>
</protein>
<name>A0ABW2PVV7_9BACL</name>
<proteinExistence type="predicted"/>
<evidence type="ECO:0000313" key="2">
    <source>
        <dbReference type="EMBL" id="MFC7392797.1"/>
    </source>
</evidence>
<dbReference type="RefSeq" id="WP_380965206.1">
    <property type="nucleotide sequence ID" value="NZ_JBHTCO010000005.1"/>
</dbReference>
<dbReference type="Gene3D" id="4.10.810.10">
    <property type="entry name" value="Virus Scaffolding Protein, Chain A"/>
    <property type="match status" value="1"/>
</dbReference>
<accession>A0ABW2PVV7</accession>
<dbReference type="SMART" id="SM00914">
    <property type="entry name" value="IDEAL"/>
    <property type="match status" value="1"/>
</dbReference>
<keyword evidence="3" id="KW-1185">Reference proteome</keyword>
<dbReference type="InterPro" id="IPR027393">
    <property type="entry name" value="Virus_scaffolding_prot_C"/>
</dbReference>
<dbReference type="InterPro" id="IPR014957">
    <property type="entry name" value="IDEAL_dom"/>
</dbReference>
<reference evidence="3" key="1">
    <citation type="journal article" date="2019" name="Int. J. Syst. Evol. Microbiol.">
        <title>The Global Catalogue of Microorganisms (GCM) 10K type strain sequencing project: providing services to taxonomists for standard genome sequencing and annotation.</title>
        <authorList>
            <consortium name="The Broad Institute Genomics Platform"/>
            <consortium name="The Broad Institute Genome Sequencing Center for Infectious Disease"/>
            <person name="Wu L."/>
            <person name="Ma J."/>
        </authorList>
    </citation>
    <scope>NUCLEOTIDE SEQUENCE [LARGE SCALE GENOMIC DNA]</scope>
    <source>
        <strain evidence="3">CGMCC 1.16305</strain>
    </source>
</reference>
<gene>
    <name evidence="2" type="ORF">ACFQRG_07330</name>
</gene>
<organism evidence="2 3">
    <name type="scientific">Scopulibacillus cellulosilyticus</name>
    <dbReference type="NCBI Taxonomy" id="2665665"/>
    <lineage>
        <taxon>Bacteria</taxon>
        <taxon>Bacillati</taxon>
        <taxon>Bacillota</taxon>
        <taxon>Bacilli</taxon>
        <taxon>Bacillales</taxon>
        <taxon>Sporolactobacillaceae</taxon>
        <taxon>Scopulibacillus</taxon>
    </lineage>
</organism>
<comment type="caution">
    <text evidence="2">The sequence shown here is derived from an EMBL/GenBank/DDBJ whole genome shotgun (WGS) entry which is preliminary data.</text>
</comment>
<dbReference type="Proteomes" id="UP001596505">
    <property type="component" value="Unassembled WGS sequence"/>
</dbReference>